<feature type="compositionally biased region" description="Basic residues" evidence="6">
    <location>
        <begin position="255"/>
        <end position="264"/>
    </location>
</feature>
<dbReference type="PIRSF" id="PIRSF002158">
    <property type="entry name" value="Ribosomal_L2"/>
    <property type="match status" value="1"/>
</dbReference>
<evidence type="ECO:0000256" key="6">
    <source>
        <dbReference type="SAM" id="MobiDB-lite"/>
    </source>
</evidence>
<dbReference type="Gene3D" id="2.30.30.30">
    <property type="match status" value="1"/>
</dbReference>
<dbReference type="InterPro" id="IPR008991">
    <property type="entry name" value="Translation_prot_SH3-like_sf"/>
</dbReference>
<feature type="domain" description="Large ribosomal subunit protein uL2 C-terminal" evidence="7">
    <location>
        <begin position="125"/>
        <end position="253"/>
    </location>
</feature>
<dbReference type="NCBIfam" id="TIGR01171">
    <property type="entry name" value="rplB_bact"/>
    <property type="match status" value="1"/>
</dbReference>
<name>A0A1Y5F2W3_9BACT</name>
<reference evidence="10" key="1">
    <citation type="journal article" date="2017" name="Proc. Natl. Acad. Sci. U.S.A.">
        <title>Simulation of Deepwater Horizon oil plume reveals substrate specialization within a complex community of hydrocarbon-degraders.</title>
        <authorList>
            <person name="Hu P."/>
            <person name="Dubinsky E.A."/>
            <person name="Probst A.J."/>
            <person name="Wang J."/>
            <person name="Sieber C.M.K."/>
            <person name="Tom L.M."/>
            <person name="Gardinali P."/>
            <person name="Banfield J.F."/>
            <person name="Atlas R.M."/>
            <person name="Andersen G.L."/>
        </authorList>
    </citation>
    <scope>NUCLEOTIDE SEQUENCE [LARGE SCALE GENOMIC DNA]</scope>
</reference>
<dbReference type="InterPro" id="IPR014726">
    <property type="entry name" value="Ribosomal_uL2_dom3"/>
</dbReference>
<keyword evidence="5" id="KW-0699">rRNA-binding</keyword>
<dbReference type="SMART" id="SM01382">
    <property type="entry name" value="Ribosomal_L2_C"/>
    <property type="match status" value="1"/>
</dbReference>
<dbReference type="InterPro" id="IPR022671">
    <property type="entry name" value="Ribosomal_uL2_CS"/>
</dbReference>
<comment type="function">
    <text evidence="5">One of the primary rRNA binding proteins. Required for association of the 30S and 50S subunits to form the 70S ribosome, for tRNA binding and peptide bond formation. It has been suggested to have peptidyltransferase activity; this is somewhat controversial. Makes several contacts with the 16S rRNA in the 70S ribosome.</text>
</comment>
<dbReference type="InterPro" id="IPR022666">
    <property type="entry name" value="Ribosomal_uL2_RNA-bd_dom"/>
</dbReference>
<dbReference type="InterPro" id="IPR002171">
    <property type="entry name" value="Ribosomal_uL2"/>
</dbReference>
<dbReference type="EMBL" id="MAAO01000015">
    <property type="protein sequence ID" value="OUR93765.1"/>
    <property type="molecule type" value="Genomic_DNA"/>
</dbReference>
<gene>
    <name evidence="5" type="primary">rplB</name>
    <name evidence="9" type="ORF">A9Q84_20095</name>
</gene>
<evidence type="ECO:0000256" key="1">
    <source>
        <dbReference type="ARBA" id="ARBA00005636"/>
    </source>
</evidence>
<keyword evidence="5" id="KW-0694">RNA-binding</keyword>
<dbReference type="SUPFAM" id="SSF50104">
    <property type="entry name" value="Translation proteins SH3-like domain"/>
    <property type="match status" value="1"/>
</dbReference>
<dbReference type="PANTHER" id="PTHR13691:SF5">
    <property type="entry name" value="LARGE RIBOSOMAL SUBUNIT PROTEIN UL2M"/>
    <property type="match status" value="1"/>
</dbReference>
<keyword evidence="3 5" id="KW-0687">Ribonucleoprotein</keyword>
<dbReference type="InterPro" id="IPR005880">
    <property type="entry name" value="Ribosomal_uL2_bac/org-type"/>
</dbReference>
<feature type="region of interest" description="Disordered" evidence="6">
    <location>
        <begin position="224"/>
        <end position="274"/>
    </location>
</feature>
<proteinExistence type="inferred from homology"/>
<dbReference type="FunFam" id="2.30.30.30:FF:000001">
    <property type="entry name" value="50S ribosomal protein L2"/>
    <property type="match status" value="1"/>
</dbReference>
<dbReference type="Gene3D" id="4.10.950.10">
    <property type="entry name" value="Ribosomal protein L2, domain 3"/>
    <property type="match status" value="1"/>
</dbReference>
<feature type="domain" description="Large ribosomal subunit protein uL2 RNA-binding" evidence="8">
    <location>
        <begin position="43"/>
        <end position="119"/>
    </location>
</feature>
<keyword evidence="2 5" id="KW-0689">Ribosomal protein</keyword>
<feature type="compositionally biased region" description="Basic and acidic residues" evidence="6">
    <location>
        <begin position="265"/>
        <end position="274"/>
    </location>
</feature>
<sequence>MGIKKFKPTTPSLRRMQVVNSDELTKGVAPEKKLLAPKKSTAGRNNAGRITVRHRGGGVKRRYRVIDFKRNKLDIPANVQAISYDPNRTCNIALLAYADGEKKYILAPVGLKAGDTVISSATADITVGNSKQLKDIPVGTLVHNVELHPGAGGQFARSAGAYVQVMAKEGETALLRMPSGEIRKVRSVCRATIGQVGNLDHEKRNIGKAGRKRKLGFRPTVRGVVMNPVDHPHGGGEGRTSGGRHPVTPWGKPTKGFKTRKNRRTDRFIVKRRK</sequence>
<dbReference type="InterPro" id="IPR022669">
    <property type="entry name" value="Ribosomal_uL2_C"/>
</dbReference>
<dbReference type="SMART" id="SM01383">
    <property type="entry name" value="Ribosomal_L2"/>
    <property type="match status" value="1"/>
</dbReference>
<protein>
    <recommendedName>
        <fullName evidence="4 5">Large ribosomal subunit protein uL2</fullName>
    </recommendedName>
</protein>
<dbReference type="HAMAP" id="MF_01320_B">
    <property type="entry name" value="Ribosomal_uL2_B"/>
    <property type="match status" value="1"/>
</dbReference>
<evidence type="ECO:0000256" key="2">
    <source>
        <dbReference type="ARBA" id="ARBA00022980"/>
    </source>
</evidence>
<dbReference type="SUPFAM" id="SSF50249">
    <property type="entry name" value="Nucleic acid-binding proteins"/>
    <property type="match status" value="1"/>
</dbReference>
<dbReference type="PROSITE" id="PS00467">
    <property type="entry name" value="RIBOSOMAL_L2"/>
    <property type="match status" value="1"/>
</dbReference>
<dbReference type="Pfam" id="PF03947">
    <property type="entry name" value="Ribosomal_L2_C"/>
    <property type="match status" value="1"/>
</dbReference>
<organism evidence="9 10">
    <name type="scientific">Halobacteriovorax marinus</name>
    <dbReference type="NCBI Taxonomy" id="97084"/>
    <lineage>
        <taxon>Bacteria</taxon>
        <taxon>Pseudomonadati</taxon>
        <taxon>Bdellovibrionota</taxon>
        <taxon>Bacteriovoracia</taxon>
        <taxon>Bacteriovoracales</taxon>
        <taxon>Halobacteriovoraceae</taxon>
        <taxon>Halobacteriovorax</taxon>
    </lineage>
</organism>
<dbReference type="Gene3D" id="2.40.50.140">
    <property type="entry name" value="Nucleic acid-binding proteins"/>
    <property type="match status" value="1"/>
</dbReference>
<dbReference type="PANTHER" id="PTHR13691">
    <property type="entry name" value="RIBOSOMAL PROTEIN L2"/>
    <property type="match status" value="1"/>
</dbReference>
<dbReference type="GO" id="GO:0019843">
    <property type="term" value="F:rRNA binding"/>
    <property type="evidence" value="ECO:0007669"/>
    <property type="project" value="UniProtKB-UniRule"/>
</dbReference>
<dbReference type="FunFam" id="4.10.950.10:FF:000001">
    <property type="entry name" value="50S ribosomal protein L2"/>
    <property type="match status" value="1"/>
</dbReference>
<dbReference type="AlphaFoldDB" id="A0A1Y5F2W3"/>
<dbReference type="InterPro" id="IPR014722">
    <property type="entry name" value="Rib_uL2_dom2"/>
</dbReference>
<accession>A0A1Y5F2W3</accession>
<dbReference type="GO" id="GO:0016740">
    <property type="term" value="F:transferase activity"/>
    <property type="evidence" value="ECO:0007669"/>
    <property type="project" value="InterPro"/>
</dbReference>
<evidence type="ECO:0000313" key="10">
    <source>
        <dbReference type="Proteomes" id="UP000196531"/>
    </source>
</evidence>
<dbReference type="GO" id="GO:0003735">
    <property type="term" value="F:structural constituent of ribosome"/>
    <property type="evidence" value="ECO:0007669"/>
    <property type="project" value="InterPro"/>
</dbReference>
<comment type="similarity">
    <text evidence="1 5">Belongs to the universal ribosomal protein uL2 family.</text>
</comment>
<evidence type="ECO:0000313" key="9">
    <source>
        <dbReference type="EMBL" id="OUR93765.1"/>
    </source>
</evidence>
<dbReference type="Pfam" id="PF00181">
    <property type="entry name" value="Ribosomal_L2_N"/>
    <property type="match status" value="1"/>
</dbReference>
<evidence type="ECO:0000256" key="5">
    <source>
        <dbReference type="HAMAP-Rule" id="MF_01320"/>
    </source>
</evidence>
<dbReference type="Proteomes" id="UP000196531">
    <property type="component" value="Unassembled WGS sequence"/>
</dbReference>
<evidence type="ECO:0000256" key="4">
    <source>
        <dbReference type="ARBA" id="ARBA00035242"/>
    </source>
</evidence>
<dbReference type="FunFam" id="2.40.50.140:FF:000003">
    <property type="entry name" value="50S ribosomal protein L2"/>
    <property type="match status" value="1"/>
</dbReference>
<dbReference type="GO" id="GO:0015934">
    <property type="term" value="C:large ribosomal subunit"/>
    <property type="evidence" value="ECO:0007669"/>
    <property type="project" value="InterPro"/>
</dbReference>
<comment type="subunit">
    <text evidence="5">Part of the 50S ribosomal subunit. Forms a bridge to the 30S subunit in the 70S ribosome.</text>
</comment>
<dbReference type="InterPro" id="IPR012340">
    <property type="entry name" value="NA-bd_OB-fold"/>
</dbReference>
<dbReference type="GO" id="GO:0002181">
    <property type="term" value="P:cytoplasmic translation"/>
    <property type="evidence" value="ECO:0007669"/>
    <property type="project" value="TreeGrafter"/>
</dbReference>
<evidence type="ECO:0000259" key="8">
    <source>
        <dbReference type="SMART" id="SM01383"/>
    </source>
</evidence>
<comment type="caution">
    <text evidence="9">The sequence shown here is derived from an EMBL/GenBank/DDBJ whole genome shotgun (WGS) entry which is preliminary data.</text>
</comment>
<evidence type="ECO:0000256" key="3">
    <source>
        <dbReference type="ARBA" id="ARBA00023274"/>
    </source>
</evidence>
<evidence type="ECO:0000259" key="7">
    <source>
        <dbReference type="SMART" id="SM01382"/>
    </source>
</evidence>